<protein>
    <submittedName>
        <fullName evidence="3">Sigma-E factor regulatory protein RseC</fullName>
    </submittedName>
</protein>
<feature type="transmembrane region" description="Helical" evidence="2">
    <location>
        <begin position="109"/>
        <end position="128"/>
    </location>
</feature>
<keyword evidence="2" id="KW-1133">Transmembrane helix</keyword>
<dbReference type="PIRSF" id="PIRSF004923">
    <property type="entry name" value="RseC"/>
    <property type="match status" value="1"/>
</dbReference>
<proteinExistence type="predicted"/>
<evidence type="ECO:0000256" key="2">
    <source>
        <dbReference type="SAM" id="Phobius"/>
    </source>
</evidence>
<organism evidence="3 4">
    <name type="scientific">Thiorhodovibrio winogradskyi</name>
    <dbReference type="NCBI Taxonomy" id="77007"/>
    <lineage>
        <taxon>Bacteria</taxon>
        <taxon>Pseudomonadati</taxon>
        <taxon>Pseudomonadota</taxon>
        <taxon>Gammaproteobacteria</taxon>
        <taxon>Chromatiales</taxon>
        <taxon>Chromatiaceae</taxon>
        <taxon>Thiorhodovibrio</taxon>
    </lineage>
</organism>
<dbReference type="Pfam" id="PF04246">
    <property type="entry name" value="RseC_MucC"/>
    <property type="match status" value="1"/>
</dbReference>
<evidence type="ECO:0000313" key="3">
    <source>
        <dbReference type="EMBL" id="WPL17224.1"/>
    </source>
</evidence>
<gene>
    <name evidence="3" type="primary">rseC_2</name>
    <name evidence="3" type="ORF">Thiowin_02220</name>
</gene>
<keyword evidence="2" id="KW-0472">Membrane</keyword>
<keyword evidence="2" id="KW-0812">Transmembrane</keyword>
<dbReference type="EMBL" id="CP121472">
    <property type="protein sequence ID" value="WPL17224.1"/>
    <property type="molecule type" value="Genomic_DNA"/>
</dbReference>
<accession>A0ABZ0S9N3</accession>
<keyword evidence="4" id="KW-1185">Reference proteome</keyword>
<dbReference type="PANTHER" id="PTHR35867">
    <property type="entry name" value="PROTEIN RSEC"/>
    <property type="match status" value="1"/>
</dbReference>
<dbReference type="InterPro" id="IPR026268">
    <property type="entry name" value="RseC"/>
</dbReference>
<name>A0ABZ0S9N3_9GAMM</name>
<evidence type="ECO:0000256" key="1">
    <source>
        <dbReference type="SAM" id="MobiDB-lite"/>
    </source>
</evidence>
<feature type="region of interest" description="Disordered" evidence="1">
    <location>
        <begin position="151"/>
        <end position="177"/>
    </location>
</feature>
<evidence type="ECO:0000313" key="4">
    <source>
        <dbReference type="Proteomes" id="UP001432180"/>
    </source>
</evidence>
<reference evidence="3 4" key="1">
    <citation type="journal article" date="2023" name="Microorganisms">
        <title>Thiorhodovibrio frisius and Trv. litoralis spp. nov., Two Novel Members from a Clade of Fastidious Purple Sulfur Bacteria That Exhibit Unique Red-Shifted Light-Harvesting Capabilities.</title>
        <authorList>
            <person name="Methner A."/>
            <person name="Kuzyk S.B."/>
            <person name="Petersen J."/>
            <person name="Bauer S."/>
            <person name="Brinkmann H."/>
            <person name="Sichau K."/>
            <person name="Wanner G."/>
            <person name="Wolf J."/>
            <person name="Neumann-Schaal M."/>
            <person name="Henke P."/>
            <person name="Tank M."/>
            <person name="Sproer C."/>
            <person name="Bunk B."/>
            <person name="Overmann J."/>
        </authorList>
    </citation>
    <scope>NUCLEOTIDE SEQUENCE [LARGE SCALE GENOMIC DNA]</scope>
    <source>
        <strain evidence="3 4">DSM 6702</strain>
    </source>
</reference>
<sequence>MIEELAVVIAADDGFAEVEPQRRATCDHCGVKGACGTSLIDRFLGRRPVRLRVVNAMGARAGERVTIGVADAVLLRAALVAYLVPLLGLLLGAALALELADWRQWSGAQSWSLGGGVLGFALSLRWVAGYSRRLRTDPRYRAVLLGRDQSSEESRNEGGSGSDRAHLVSLPTHHPRI</sequence>
<dbReference type="RefSeq" id="WP_328987742.1">
    <property type="nucleotide sequence ID" value="NZ_CP121472.1"/>
</dbReference>
<feature type="transmembrane region" description="Helical" evidence="2">
    <location>
        <begin position="73"/>
        <end position="97"/>
    </location>
</feature>
<dbReference type="InterPro" id="IPR007359">
    <property type="entry name" value="SigmaE_reg_RseC_MucC"/>
</dbReference>
<dbReference type="Proteomes" id="UP001432180">
    <property type="component" value="Chromosome"/>
</dbReference>
<dbReference type="PANTHER" id="PTHR35867:SF1">
    <property type="entry name" value="PROTEIN RSEC"/>
    <property type="match status" value="1"/>
</dbReference>